<dbReference type="Proteomes" id="UP000663833">
    <property type="component" value="Unassembled WGS sequence"/>
</dbReference>
<dbReference type="InterPro" id="IPR036537">
    <property type="entry name" value="Adaptor_Cbl_N_dom_sf"/>
</dbReference>
<name>A0A817ZNS2_9BILA</name>
<dbReference type="Gene3D" id="2.40.10.500">
    <property type="match status" value="1"/>
</dbReference>
<dbReference type="EMBL" id="CAJNYD010002147">
    <property type="protein sequence ID" value="CAF3395483.1"/>
    <property type="molecule type" value="Genomic_DNA"/>
</dbReference>
<dbReference type="SUPFAM" id="SSF63829">
    <property type="entry name" value="Calcium-dependent phosphotriesterase"/>
    <property type="match status" value="1"/>
</dbReference>
<comment type="caution">
    <text evidence="1">The sequence shown here is derived from an EMBL/GenBank/DDBJ whole genome shotgun (WGS) entry which is preliminary data.</text>
</comment>
<reference evidence="1" key="1">
    <citation type="submission" date="2021-02" db="EMBL/GenBank/DDBJ databases">
        <authorList>
            <person name="Nowell W R."/>
        </authorList>
    </citation>
    <scope>NUCLEOTIDE SEQUENCE</scope>
</reference>
<organism evidence="1 2">
    <name type="scientific">Rotaria socialis</name>
    <dbReference type="NCBI Taxonomy" id="392032"/>
    <lineage>
        <taxon>Eukaryota</taxon>
        <taxon>Metazoa</taxon>
        <taxon>Spiralia</taxon>
        <taxon>Gnathifera</taxon>
        <taxon>Rotifera</taxon>
        <taxon>Eurotatoria</taxon>
        <taxon>Bdelloidea</taxon>
        <taxon>Philodinida</taxon>
        <taxon>Philodinidae</taxon>
        <taxon>Rotaria</taxon>
    </lineage>
</organism>
<sequence>MDEQRYLYVSDTEKHESVAGGNGSGDGLNQLNRPKYLFIDRQQNVYVSDRNNQRVMKWNKGTKEGRVLAVGQGEGTTLTQLYYAYGIFVDMLGTFYAADSLNHRLLHWTQGHKEQGNLIVGGNGRGTGANQFNCLRDLSFDLHELAEQVKANKQLCAELAADLAIIESILSSLDQQEKERAKRHHLNLVLKKLRTLANQTVVLFERSKSGRKRIKIKNFFQAMPIQNELRRLKGEVPSVIGMLCLVFHIKQQSERFRSLGLTEQQSLDESVFDTLEENESNEEYYIVDDNDD</sequence>
<dbReference type="GO" id="GO:0007166">
    <property type="term" value="P:cell surface receptor signaling pathway"/>
    <property type="evidence" value="ECO:0007669"/>
    <property type="project" value="InterPro"/>
</dbReference>
<dbReference type="Gene3D" id="1.20.930.20">
    <property type="entry name" value="Adaptor protein Cbl, N-terminal domain"/>
    <property type="match status" value="1"/>
</dbReference>
<proteinExistence type="predicted"/>
<accession>A0A817ZNS2</accession>
<gene>
    <name evidence="1" type="ORF">LUA448_LOCUS17071</name>
</gene>
<dbReference type="AlphaFoldDB" id="A0A817ZNS2"/>
<protein>
    <submittedName>
        <fullName evidence="1">Uncharacterized protein</fullName>
    </submittedName>
</protein>
<evidence type="ECO:0000313" key="1">
    <source>
        <dbReference type="EMBL" id="CAF3395483.1"/>
    </source>
</evidence>
<evidence type="ECO:0000313" key="2">
    <source>
        <dbReference type="Proteomes" id="UP000663833"/>
    </source>
</evidence>